<dbReference type="InParanoid" id="A0A316V5H6"/>
<name>A0A316V5H6_9BASI</name>
<keyword evidence="3" id="KW-1185">Reference proteome</keyword>
<dbReference type="EMBL" id="KZ819605">
    <property type="protein sequence ID" value="PWN32827.1"/>
    <property type="molecule type" value="Genomic_DNA"/>
</dbReference>
<reference evidence="2 3" key="1">
    <citation type="journal article" date="2018" name="Mol. Biol. Evol.">
        <title>Broad Genomic Sampling Reveals a Smut Pathogenic Ancestry of the Fungal Clade Ustilaginomycotina.</title>
        <authorList>
            <person name="Kijpornyongpan T."/>
            <person name="Mondo S.J."/>
            <person name="Barry K."/>
            <person name="Sandor L."/>
            <person name="Lee J."/>
            <person name="Lipzen A."/>
            <person name="Pangilinan J."/>
            <person name="LaButti K."/>
            <person name="Hainaut M."/>
            <person name="Henrissat B."/>
            <person name="Grigoriev I.V."/>
            <person name="Spatafora J.W."/>
            <person name="Aime M.C."/>
        </authorList>
    </citation>
    <scope>NUCLEOTIDE SEQUENCE [LARGE SCALE GENOMIC DNA]</scope>
    <source>
        <strain evidence="2 3">MCA 3882</strain>
    </source>
</reference>
<feature type="compositionally biased region" description="Low complexity" evidence="1">
    <location>
        <begin position="310"/>
        <end position="330"/>
    </location>
</feature>
<dbReference type="Proteomes" id="UP000245771">
    <property type="component" value="Unassembled WGS sequence"/>
</dbReference>
<feature type="compositionally biased region" description="Polar residues" evidence="1">
    <location>
        <begin position="400"/>
        <end position="409"/>
    </location>
</feature>
<feature type="compositionally biased region" description="Polar residues" evidence="1">
    <location>
        <begin position="350"/>
        <end position="369"/>
    </location>
</feature>
<organism evidence="2 3">
    <name type="scientific">Meira miltonrushii</name>
    <dbReference type="NCBI Taxonomy" id="1280837"/>
    <lineage>
        <taxon>Eukaryota</taxon>
        <taxon>Fungi</taxon>
        <taxon>Dikarya</taxon>
        <taxon>Basidiomycota</taxon>
        <taxon>Ustilaginomycotina</taxon>
        <taxon>Exobasidiomycetes</taxon>
        <taxon>Exobasidiales</taxon>
        <taxon>Brachybasidiaceae</taxon>
        <taxon>Meira</taxon>
    </lineage>
</organism>
<proteinExistence type="predicted"/>
<dbReference type="AlphaFoldDB" id="A0A316V5H6"/>
<sequence>MTSITLENKQNGRLQKAFSLLSDIVKVKEGAIPDFSHSDSTKSHAEHQNARWIYQTALMRGDWQMRKEDSNNRIANNPGQEKSLHNAPHVIIKENGKFPKAKKATTRNENQDETMEEVPSQAQSRDSSQVSFQIPPQVSSRIPPQVSSQDSYQDSLRASSQVSFHSQIPNQILSQVSHQNASQIPCQNAFQVPNQDSVQSFPRDANYRVQASSSSSRRVNTFAIEENSETFNRASHFCTSGNSFIAEEEIIDTGSNSAPLYPHASQRMIQFGSSSLDVEDEEVVAATAAAEILASFRLTASHGNKRCAKTKSSSNKQNTNSNNTANLPSNQDKNLKSSFSKVKQIPDGATSVNTSSKPTTNNTQRWKSNNKQKDASKNPPVEINSSKSTETHQTRKQSDSQETATKGKSWQNAIDVDNFVAKGSCWQKAIDVDEINEIELTEEVRQSPKNRSFALKGKDVRVKKEVKQEK</sequence>
<evidence type="ECO:0000313" key="2">
    <source>
        <dbReference type="EMBL" id="PWN32827.1"/>
    </source>
</evidence>
<feature type="compositionally biased region" description="Polar residues" evidence="1">
    <location>
        <begin position="120"/>
        <end position="163"/>
    </location>
</feature>
<feature type="region of interest" description="Disordered" evidence="1">
    <location>
        <begin position="70"/>
        <end position="163"/>
    </location>
</feature>
<dbReference type="GeneID" id="37024662"/>
<feature type="compositionally biased region" description="Basic and acidic residues" evidence="1">
    <location>
        <begin position="389"/>
        <end position="399"/>
    </location>
</feature>
<protein>
    <submittedName>
        <fullName evidence="2">Uncharacterized protein</fullName>
    </submittedName>
</protein>
<gene>
    <name evidence="2" type="ORF">FA14DRAFT_78409</name>
</gene>
<accession>A0A316V5H6</accession>
<evidence type="ECO:0000313" key="3">
    <source>
        <dbReference type="Proteomes" id="UP000245771"/>
    </source>
</evidence>
<dbReference type="RefSeq" id="XP_025353129.1">
    <property type="nucleotide sequence ID" value="XM_025502881.1"/>
</dbReference>
<evidence type="ECO:0000256" key="1">
    <source>
        <dbReference type="SAM" id="MobiDB-lite"/>
    </source>
</evidence>
<feature type="region of interest" description="Disordered" evidence="1">
    <location>
        <begin position="303"/>
        <end position="409"/>
    </location>
</feature>